<dbReference type="EC" id="6.3.5.4" evidence="3"/>
<keyword evidence="5 9" id="KW-0067">ATP-binding</keyword>
<feature type="domain" description="Glutamine amidotransferase type-2" evidence="11">
    <location>
        <begin position="2"/>
        <end position="213"/>
    </location>
</feature>
<evidence type="ECO:0000256" key="1">
    <source>
        <dbReference type="ARBA" id="ARBA00005187"/>
    </source>
</evidence>
<dbReference type="Proteomes" id="UP000320913">
    <property type="component" value="Unassembled WGS sequence"/>
</dbReference>
<dbReference type="InterPro" id="IPR017932">
    <property type="entry name" value="GATase_2_dom"/>
</dbReference>
<dbReference type="GO" id="GO:0005524">
    <property type="term" value="F:ATP binding"/>
    <property type="evidence" value="ECO:0007669"/>
    <property type="project" value="UniProtKB-KW"/>
</dbReference>
<dbReference type="InterPro" id="IPR014729">
    <property type="entry name" value="Rossmann-like_a/b/a_fold"/>
</dbReference>
<evidence type="ECO:0000256" key="2">
    <source>
        <dbReference type="ARBA" id="ARBA00005752"/>
    </source>
</evidence>
<name>A0A538T562_UNCEI</name>
<keyword evidence="8" id="KW-0061">Asparagine biosynthesis</keyword>
<dbReference type="Gene3D" id="3.60.20.10">
    <property type="entry name" value="Glutamine Phosphoribosylpyrophosphate, subunit 1, domain 1"/>
    <property type="match status" value="1"/>
</dbReference>
<accession>A0A538T562</accession>
<keyword evidence="4 9" id="KW-0547">Nucleotide-binding</keyword>
<feature type="binding site" evidence="9">
    <location>
        <position position="289"/>
    </location>
    <ligand>
        <name>ATP</name>
        <dbReference type="ChEBI" id="CHEBI:30616"/>
    </ligand>
</feature>
<keyword evidence="8" id="KW-0028">Amino-acid biosynthesis</keyword>
<dbReference type="GO" id="GO:0006529">
    <property type="term" value="P:asparagine biosynthetic process"/>
    <property type="evidence" value="ECO:0007669"/>
    <property type="project" value="UniProtKB-KW"/>
</dbReference>
<feature type="binding site" evidence="9">
    <location>
        <position position="100"/>
    </location>
    <ligand>
        <name>L-glutamine</name>
        <dbReference type="ChEBI" id="CHEBI:58359"/>
    </ligand>
</feature>
<dbReference type="Pfam" id="PF13537">
    <property type="entry name" value="GATase_7"/>
    <property type="match status" value="1"/>
</dbReference>
<evidence type="ECO:0000256" key="7">
    <source>
        <dbReference type="ARBA" id="ARBA00048741"/>
    </source>
</evidence>
<dbReference type="GO" id="GO:0004066">
    <property type="term" value="F:asparagine synthase (glutamine-hydrolyzing) activity"/>
    <property type="evidence" value="ECO:0007669"/>
    <property type="project" value="UniProtKB-EC"/>
</dbReference>
<comment type="pathway">
    <text evidence="1">Amino-acid biosynthesis; L-asparagine biosynthesis; L-asparagine from L-aspartate (L-Gln route): step 1/1.</text>
</comment>
<keyword evidence="12" id="KW-0436">Ligase</keyword>
<evidence type="ECO:0000313" key="13">
    <source>
        <dbReference type="Proteomes" id="UP000320913"/>
    </source>
</evidence>
<comment type="caution">
    <text evidence="12">The sequence shown here is derived from an EMBL/GenBank/DDBJ whole genome shotgun (WGS) entry which is preliminary data.</text>
</comment>
<proteinExistence type="inferred from homology"/>
<gene>
    <name evidence="12" type="primary">asnB</name>
    <name evidence="12" type="ORF">E6K75_04955</name>
</gene>
<evidence type="ECO:0000256" key="5">
    <source>
        <dbReference type="ARBA" id="ARBA00022840"/>
    </source>
</evidence>
<dbReference type="PANTHER" id="PTHR43284:SF1">
    <property type="entry name" value="ASPARAGINE SYNTHETASE"/>
    <property type="match status" value="1"/>
</dbReference>
<dbReference type="PANTHER" id="PTHR43284">
    <property type="entry name" value="ASPARAGINE SYNTHETASE (GLUTAMINE-HYDROLYZING)"/>
    <property type="match status" value="1"/>
</dbReference>
<dbReference type="Pfam" id="PF00733">
    <property type="entry name" value="Asn_synthase"/>
    <property type="match status" value="1"/>
</dbReference>
<evidence type="ECO:0000256" key="9">
    <source>
        <dbReference type="PIRSR" id="PIRSR001589-2"/>
    </source>
</evidence>
<dbReference type="Gene3D" id="3.40.50.620">
    <property type="entry name" value="HUPs"/>
    <property type="match status" value="1"/>
</dbReference>
<feature type="site" description="Important for beta-aspartyl-AMP intermediate formation" evidence="10">
    <location>
        <position position="363"/>
    </location>
</feature>
<dbReference type="EMBL" id="VBOV01000119">
    <property type="protein sequence ID" value="TMQ58783.1"/>
    <property type="molecule type" value="Genomic_DNA"/>
</dbReference>
<evidence type="ECO:0000256" key="4">
    <source>
        <dbReference type="ARBA" id="ARBA00022741"/>
    </source>
</evidence>
<feature type="active site" description="For GATase activity" evidence="8">
    <location>
        <position position="2"/>
    </location>
</feature>
<dbReference type="InterPro" id="IPR033738">
    <property type="entry name" value="AsnB_N"/>
</dbReference>
<dbReference type="InterPro" id="IPR029055">
    <property type="entry name" value="Ntn_hydrolases_N"/>
</dbReference>
<dbReference type="GO" id="GO:0005829">
    <property type="term" value="C:cytosol"/>
    <property type="evidence" value="ECO:0007669"/>
    <property type="project" value="TreeGrafter"/>
</dbReference>
<sequence>MCGISGLYHVAPVRPASRSCVEGMAAVLAHRGPDDGTVYLDGPVGLGHRRLSIIDVAGGAQPIFNEDRSKAIIFNGEIYNFRPLTEHLKQRGHIFQTHSDTEAILHAYEEYGEDCVRHLRGMFAFAIWDAAKQELFLARDRVGIKPLYYRWDGSTFSFASEIKGILAAPGVSRQIDPLALDDYLTYLYIPAPRTIFRDIRKLHAGHTLTVGRDGPLEPREYWDLRFTSSNGLGEEEAAGLLLEKLRESVATHLESEVPLGAFLSGGIDSSAVVGLMAGLMDRPVITASIGFRDPSHDELPYARAVADRFRTAAYEKTVDPSAALILDRLAWHYDEPFADSSMVPTYYVSQVARERVTVCLSGDGGDENFAGYRRYRFDVWENRFRSVLPRALFHTMSWLSPEKKRRLYREPLRRELADYDSYSAVAKYFDRTKGWDPLSRVQYVDIKTFLVDDILTKVDRASMAHSLEVRVPLLDHEVMEFAASLSPTLKLRGGTGKYVLKRAVGGLLPQETLTRTKMGFSVPLARWLRGELRPVFEERMFSKDSFVSDLFDPEPIRAWWDRHQSGASDYAPELWSLLMLESWGRRFIRG</sequence>
<dbReference type="PIRSF" id="PIRSF001589">
    <property type="entry name" value="Asn_synthetase_glu-h"/>
    <property type="match status" value="1"/>
</dbReference>
<comment type="similarity">
    <text evidence="2">Belongs to the asparagine synthetase family.</text>
</comment>
<feature type="binding site" evidence="9">
    <location>
        <begin position="361"/>
        <end position="362"/>
    </location>
    <ligand>
        <name>ATP</name>
        <dbReference type="ChEBI" id="CHEBI:30616"/>
    </ligand>
</feature>
<dbReference type="SUPFAM" id="SSF56235">
    <property type="entry name" value="N-terminal nucleophile aminohydrolases (Ntn hydrolases)"/>
    <property type="match status" value="1"/>
</dbReference>
<evidence type="ECO:0000256" key="8">
    <source>
        <dbReference type="PIRSR" id="PIRSR001589-1"/>
    </source>
</evidence>
<dbReference type="PROSITE" id="PS51278">
    <property type="entry name" value="GATASE_TYPE_2"/>
    <property type="match status" value="1"/>
</dbReference>
<protein>
    <recommendedName>
        <fullName evidence="3">asparagine synthase (glutamine-hydrolyzing)</fullName>
        <ecNumber evidence="3">6.3.5.4</ecNumber>
    </recommendedName>
</protein>
<dbReference type="AlphaFoldDB" id="A0A538T562"/>
<evidence type="ECO:0000256" key="3">
    <source>
        <dbReference type="ARBA" id="ARBA00012737"/>
    </source>
</evidence>
<dbReference type="InterPro" id="IPR051786">
    <property type="entry name" value="ASN_synthetase/amidase"/>
</dbReference>
<evidence type="ECO:0000313" key="12">
    <source>
        <dbReference type="EMBL" id="TMQ58783.1"/>
    </source>
</evidence>
<dbReference type="CDD" id="cd00712">
    <property type="entry name" value="AsnB"/>
    <property type="match status" value="1"/>
</dbReference>
<organism evidence="12 13">
    <name type="scientific">Eiseniibacteriota bacterium</name>
    <dbReference type="NCBI Taxonomy" id="2212470"/>
    <lineage>
        <taxon>Bacteria</taxon>
        <taxon>Candidatus Eiseniibacteriota</taxon>
    </lineage>
</organism>
<dbReference type="InterPro" id="IPR006426">
    <property type="entry name" value="Asn_synth_AEB"/>
</dbReference>
<evidence type="ECO:0000256" key="6">
    <source>
        <dbReference type="ARBA" id="ARBA00022962"/>
    </source>
</evidence>
<dbReference type="CDD" id="cd01991">
    <property type="entry name" value="Asn_synthase_B_C"/>
    <property type="match status" value="1"/>
</dbReference>
<comment type="catalytic activity">
    <reaction evidence="7">
        <text>L-aspartate + L-glutamine + ATP + H2O = L-asparagine + L-glutamate + AMP + diphosphate + H(+)</text>
        <dbReference type="Rhea" id="RHEA:12228"/>
        <dbReference type="ChEBI" id="CHEBI:15377"/>
        <dbReference type="ChEBI" id="CHEBI:15378"/>
        <dbReference type="ChEBI" id="CHEBI:29985"/>
        <dbReference type="ChEBI" id="CHEBI:29991"/>
        <dbReference type="ChEBI" id="CHEBI:30616"/>
        <dbReference type="ChEBI" id="CHEBI:33019"/>
        <dbReference type="ChEBI" id="CHEBI:58048"/>
        <dbReference type="ChEBI" id="CHEBI:58359"/>
        <dbReference type="ChEBI" id="CHEBI:456215"/>
        <dbReference type="EC" id="6.3.5.4"/>
    </reaction>
</comment>
<evidence type="ECO:0000259" key="11">
    <source>
        <dbReference type="PROSITE" id="PS51278"/>
    </source>
</evidence>
<dbReference type="SUPFAM" id="SSF52402">
    <property type="entry name" value="Adenine nucleotide alpha hydrolases-like"/>
    <property type="match status" value="1"/>
</dbReference>
<reference evidence="12 13" key="1">
    <citation type="journal article" date="2019" name="Nat. Microbiol.">
        <title>Mediterranean grassland soil C-N compound turnover is dependent on rainfall and depth, and is mediated by genomically divergent microorganisms.</title>
        <authorList>
            <person name="Diamond S."/>
            <person name="Andeer P.F."/>
            <person name="Li Z."/>
            <person name="Crits-Christoph A."/>
            <person name="Burstein D."/>
            <person name="Anantharaman K."/>
            <person name="Lane K.R."/>
            <person name="Thomas B.C."/>
            <person name="Pan C."/>
            <person name="Northen T.R."/>
            <person name="Banfield J.F."/>
        </authorList>
    </citation>
    <scope>NUCLEOTIDE SEQUENCE [LARGE SCALE GENOMIC DNA]</scope>
    <source>
        <strain evidence="12">WS_5</strain>
    </source>
</reference>
<dbReference type="NCBIfam" id="TIGR01536">
    <property type="entry name" value="asn_synth_AEB"/>
    <property type="match status" value="1"/>
</dbReference>
<dbReference type="InterPro" id="IPR001962">
    <property type="entry name" value="Asn_synthase"/>
</dbReference>
<evidence type="ECO:0000256" key="10">
    <source>
        <dbReference type="PIRSR" id="PIRSR001589-3"/>
    </source>
</evidence>
<keyword evidence="6 8" id="KW-0315">Glutamine amidotransferase</keyword>